<feature type="compositionally biased region" description="Low complexity" evidence="6">
    <location>
        <begin position="86"/>
        <end position="101"/>
    </location>
</feature>
<evidence type="ECO:0000259" key="7">
    <source>
        <dbReference type="PROSITE" id="PS50881"/>
    </source>
</evidence>
<comment type="similarity">
    <text evidence="1 5">Belongs to the universal ribosomal protein uS5 family.</text>
</comment>
<gene>
    <name evidence="8" type="ORF">PhCBS80983_g01575</name>
</gene>
<reference evidence="8 9" key="1">
    <citation type="journal article" date="2019" name="Sci. Rep.">
        <title>Comparative genomics of chytrid fungi reveal insights into the obligate biotrophic and pathogenic lifestyle of Synchytrium endobioticum.</title>
        <authorList>
            <person name="van de Vossenberg B.T.L.H."/>
            <person name="Warris S."/>
            <person name="Nguyen H.D.T."/>
            <person name="van Gent-Pelzer M.P.E."/>
            <person name="Joly D.L."/>
            <person name="van de Geest H.C."/>
            <person name="Bonants P.J.M."/>
            <person name="Smith D.S."/>
            <person name="Levesque C.A."/>
            <person name="van der Lee T.A.J."/>
        </authorList>
    </citation>
    <scope>NUCLEOTIDE SEQUENCE [LARGE SCALE GENOMIC DNA]</scope>
    <source>
        <strain evidence="8 9">CBS 809.83</strain>
    </source>
</reference>
<dbReference type="PROSITE" id="PS50881">
    <property type="entry name" value="S5_DSRBD"/>
    <property type="match status" value="1"/>
</dbReference>
<dbReference type="GO" id="GO:0003735">
    <property type="term" value="F:structural constituent of ribosome"/>
    <property type="evidence" value="ECO:0007669"/>
    <property type="project" value="UniProtKB-UniRule"/>
</dbReference>
<dbReference type="InterPro" id="IPR013810">
    <property type="entry name" value="Ribosomal_uS5_N"/>
</dbReference>
<dbReference type="GO" id="GO:1990904">
    <property type="term" value="C:ribonucleoprotein complex"/>
    <property type="evidence" value="ECO:0007669"/>
    <property type="project" value="UniProtKB-UniRule"/>
</dbReference>
<feature type="domain" description="S5 DRBM" evidence="7">
    <location>
        <begin position="110"/>
        <end position="173"/>
    </location>
</feature>
<accession>A0A507EA57</accession>
<evidence type="ECO:0000256" key="5">
    <source>
        <dbReference type="RuleBase" id="RU003823"/>
    </source>
</evidence>
<dbReference type="SUPFAM" id="SSF54211">
    <property type="entry name" value="Ribosomal protein S5 domain 2-like"/>
    <property type="match status" value="1"/>
</dbReference>
<dbReference type="Pfam" id="PF03719">
    <property type="entry name" value="Ribosomal_S5_C"/>
    <property type="match status" value="1"/>
</dbReference>
<dbReference type="EMBL" id="QEAQ01000013">
    <property type="protein sequence ID" value="TPX60742.1"/>
    <property type="molecule type" value="Genomic_DNA"/>
</dbReference>
<evidence type="ECO:0000313" key="8">
    <source>
        <dbReference type="EMBL" id="TPX60742.1"/>
    </source>
</evidence>
<feature type="compositionally biased region" description="Low complexity" evidence="6">
    <location>
        <begin position="47"/>
        <end position="63"/>
    </location>
</feature>
<dbReference type="Pfam" id="PF00333">
    <property type="entry name" value="Ribosomal_S5"/>
    <property type="match status" value="1"/>
</dbReference>
<dbReference type="Gene3D" id="3.30.230.10">
    <property type="match status" value="1"/>
</dbReference>
<dbReference type="Gene3D" id="3.30.160.20">
    <property type="match status" value="1"/>
</dbReference>
<keyword evidence="9" id="KW-1185">Reference proteome</keyword>
<evidence type="ECO:0000313" key="9">
    <source>
        <dbReference type="Proteomes" id="UP000318582"/>
    </source>
</evidence>
<dbReference type="AlphaFoldDB" id="A0A507EA57"/>
<proteinExistence type="inferred from homology"/>
<evidence type="ECO:0000256" key="4">
    <source>
        <dbReference type="PROSITE-ProRule" id="PRU00268"/>
    </source>
</evidence>
<dbReference type="FunFam" id="3.30.230.10:FF:000002">
    <property type="entry name" value="30S ribosomal protein S5"/>
    <property type="match status" value="1"/>
</dbReference>
<dbReference type="GO" id="GO:0006412">
    <property type="term" value="P:translation"/>
    <property type="evidence" value="ECO:0007669"/>
    <property type="project" value="InterPro"/>
</dbReference>
<dbReference type="GO" id="GO:0005737">
    <property type="term" value="C:cytoplasm"/>
    <property type="evidence" value="ECO:0007669"/>
    <property type="project" value="UniProtKB-ARBA"/>
</dbReference>
<dbReference type="STRING" id="109895.A0A507EA57"/>
<name>A0A507EA57_9FUNG</name>
<dbReference type="Proteomes" id="UP000318582">
    <property type="component" value="Unassembled WGS sequence"/>
</dbReference>
<keyword evidence="3 4" id="KW-0687">Ribonucleoprotein</keyword>
<evidence type="ECO:0000256" key="3">
    <source>
        <dbReference type="ARBA" id="ARBA00023274"/>
    </source>
</evidence>
<feature type="compositionally biased region" description="Basic and acidic residues" evidence="6">
    <location>
        <begin position="64"/>
        <end position="80"/>
    </location>
</feature>
<evidence type="ECO:0000256" key="1">
    <source>
        <dbReference type="ARBA" id="ARBA00008945"/>
    </source>
</evidence>
<dbReference type="InterPro" id="IPR020568">
    <property type="entry name" value="Ribosomal_Su5_D2-typ_SF"/>
</dbReference>
<dbReference type="InterPro" id="IPR000851">
    <property type="entry name" value="Ribosomal_uS5"/>
</dbReference>
<dbReference type="GO" id="GO:0003723">
    <property type="term" value="F:RNA binding"/>
    <property type="evidence" value="ECO:0007669"/>
    <property type="project" value="InterPro"/>
</dbReference>
<protein>
    <recommendedName>
        <fullName evidence="7">S5 DRBM domain-containing protein</fullName>
    </recommendedName>
</protein>
<feature type="region of interest" description="Disordered" evidence="6">
    <location>
        <begin position="45"/>
        <end position="109"/>
    </location>
</feature>
<sequence>MSVQNMRCLFPALRMNTCATRVQFRPAVQRFPSFIRSYADSSAASIPGTANPAAGASTASTSNSREELGDITNDRAREPFQRGNRTNSNNTSSSSNSNNNSQRPPAPTRLMKRVLHVRRVARVNSGGKVRSVSALVVVGNGNGAAGYGEGRAVEAAAAVLKATRNAEKNMTSFYRFNNRTIFNNIDFNWHKVRLQLRSAPPGYGVVANNHIHEICRCIGISDLGAKVHGSRNPLNVIKATFEALHRQRRPEDIARARGSKVMDVELTYYGHTDKSNSKP</sequence>
<dbReference type="InterPro" id="IPR014721">
    <property type="entry name" value="Ribsml_uS5_D2-typ_fold_subgr"/>
</dbReference>
<evidence type="ECO:0000256" key="6">
    <source>
        <dbReference type="SAM" id="MobiDB-lite"/>
    </source>
</evidence>
<dbReference type="PROSITE" id="PS00585">
    <property type="entry name" value="RIBOSOMAL_S5"/>
    <property type="match status" value="1"/>
</dbReference>
<dbReference type="PANTHER" id="PTHR48277">
    <property type="entry name" value="MITOCHONDRIAL RIBOSOMAL PROTEIN S5"/>
    <property type="match status" value="1"/>
</dbReference>
<dbReference type="InterPro" id="IPR005324">
    <property type="entry name" value="Ribosomal_uS5_C"/>
</dbReference>
<dbReference type="PANTHER" id="PTHR48277:SF1">
    <property type="entry name" value="MITOCHONDRIAL RIBOSOMAL PROTEIN S5"/>
    <property type="match status" value="1"/>
</dbReference>
<keyword evidence="2 4" id="KW-0689">Ribosomal protein</keyword>
<dbReference type="GO" id="GO:0005840">
    <property type="term" value="C:ribosome"/>
    <property type="evidence" value="ECO:0007669"/>
    <property type="project" value="UniProtKB-KW"/>
</dbReference>
<evidence type="ECO:0000256" key="2">
    <source>
        <dbReference type="ARBA" id="ARBA00022980"/>
    </source>
</evidence>
<comment type="caution">
    <text evidence="8">The sequence shown here is derived from an EMBL/GenBank/DDBJ whole genome shotgun (WGS) entry which is preliminary data.</text>
</comment>
<organism evidence="8 9">
    <name type="scientific">Powellomyces hirtus</name>
    <dbReference type="NCBI Taxonomy" id="109895"/>
    <lineage>
        <taxon>Eukaryota</taxon>
        <taxon>Fungi</taxon>
        <taxon>Fungi incertae sedis</taxon>
        <taxon>Chytridiomycota</taxon>
        <taxon>Chytridiomycota incertae sedis</taxon>
        <taxon>Chytridiomycetes</taxon>
        <taxon>Spizellomycetales</taxon>
        <taxon>Powellomycetaceae</taxon>
        <taxon>Powellomyces</taxon>
    </lineage>
</organism>
<dbReference type="SUPFAM" id="SSF54768">
    <property type="entry name" value="dsRNA-binding domain-like"/>
    <property type="match status" value="1"/>
</dbReference>
<dbReference type="InterPro" id="IPR018192">
    <property type="entry name" value="Ribosomal_uS5_N_CS"/>
</dbReference>